<accession>A0A221KG49</accession>
<dbReference type="AlphaFoldDB" id="A0A221KG49"/>
<gene>
    <name evidence="2" type="ORF">VITFI_CDS2059</name>
</gene>
<proteinExistence type="predicted"/>
<evidence type="ECO:0000256" key="1">
    <source>
        <dbReference type="SAM" id="Phobius"/>
    </source>
</evidence>
<keyword evidence="1" id="KW-0812">Transmembrane</keyword>
<keyword evidence="3" id="KW-1185">Reference proteome</keyword>
<name>A0A221KG49_VITFI</name>
<protein>
    <submittedName>
        <fullName evidence="2">Uncharacterized protein</fullName>
    </submittedName>
</protein>
<evidence type="ECO:0000313" key="3">
    <source>
        <dbReference type="Proteomes" id="UP000199729"/>
    </source>
</evidence>
<reference evidence="2 3" key="1">
    <citation type="submission" date="2017-07" db="EMBL/GenBank/DDBJ databases">
        <title>Complete Genome Sequence of the cosmetic ferment Vitreoscilla filiformis (ATCC15551).</title>
        <authorList>
            <person name="Contreras S."/>
            <person name="Sagory-Zalkind P."/>
            <person name="Blanquart H."/>
            <person name="Iltis A."/>
            <person name="Morand S.C."/>
        </authorList>
    </citation>
    <scope>NUCLEOTIDE SEQUENCE [LARGE SCALE GENOMIC DNA]</scope>
    <source>
        <strain evidence="2 3">ATCC 15551</strain>
    </source>
</reference>
<keyword evidence="1" id="KW-0472">Membrane</keyword>
<feature type="transmembrane region" description="Helical" evidence="1">
    <location>
        <begin position="20"/>
        <end position="47"/>
    </location>
</feature>
<evidence type="ECO:0000313" key="2">
    <source>
        <dbReference type="EMBL" id="ASM77837.1"/>
    </source>
</evidence>
<dbReference type="EMBL" id="CP022423">
    <property type="protein sequence ID" value="ASM77837.1"/>
    <property type="molecule type" value="Genomic_DNA"/>
</dbReference>
<dbReference type="KEGG" id="vff:VITFI_CDS2059"/>
<keyword evidence="1" id="KW-1133">Transmembrane helix</keyword>
<sequence>MGAGTSWHVVMEHPVPMALWAVLIMGLTLLGMALMLLGLVLTVPWIAHASWHAYQDTVAASGPAERN</sequence>
<organism evidence="2 3">
    <name type="scientific">Vitreoscilla filiformis</name>
    <dbReference type="NCBI Taxonomy" id="63"/>
    <lineage>
        <taxon>Bacteria</taxon>
        <taxon>Pseudomonadati</taxon>
        <taxon>Pseudomonadota</taxon>
        <taxon>Betaproteobacteria</taxon>
        <taxon>Neisseriales</taxon>
        <taxon>Neisseriaceae</taxon>
        <taxon>Vitreoscilla</taxon>
    </lineage>
</organism>
<dbReference type="Proteomes" id="UP000199729">
    <property type="component" value="Chromosome"/>
</dbReference>